<dbReference type="PATRIC" id="fig|665004.4.peg.279"/>
<gene>
    <name evidence="1" type="ORF">AC529_17405</name>
</gene>
<sequence length="336" mass="37100">METAAQRALKFGSIAEGGNVGSETVQQLFEEAERLCSLYPRVALSRLLDDLIEAQNVVFTLLEGRQRPSQTRDLYLLGGIICFMLAKASHDIGDPKSAMKQARTAYICADNAEHNGLRLRIRVQQSLTAYWASWNTEAARYIELAQSIPAGSAGSATVWLAAQSARTWASLGDRERALKELSVVTTLRDQTQESDLDRLGGLMRFTDCRRLYYEAETLVWLPGNEIEMEQTALTAVRAYEEAAEKNSDDWAYGDEAGARADLSFARISQGEIEGAHEALIPVLELPVEQRTAGIVASVMRIHGTLRNTKSNNSVSQLKREIELYSQHSASSLASGR</sequence>
<dbReference type="AlphaFoldDB" id="A0A147KDV2"/>
<protein>
    <recommendedName>
        <fullName evidence="3">XRE family transcriptional regulator</fullName>
    </recommendedName>
</protein>
<accession>A0A147KDV2</accession>
<evidence type="ECO:0000313" key="1">
    <source>
        <dbReference type="EMBL" id="KUP95481.1"/>
    </source>
</evidence>
<dbReference type="STRING" id="665004.AC529_17405"/>
<keyword evidence="2" id="KW-1185">Reference proteome</keyword>
<evidence type="ECO:0008006" key="3">
    <source>
        <dbReference type="Google" id="ProtNLM"/>
    </source>
</evidence>
<dbReference type="EMBL" id="LGEM01000124">
    <property type="protein sequence ID" value="KUP95481.1"/>
    <property type="molecule type" value="Genomic_DNA"/>
</dbReference>
<dbReference type="Proteomes" id="UP000074382">
    <property type="component" value="Unassembled WGS sequence"/>
</dbReference>
<comment type="caution">
    <text evidence="1">The sequence shown here is derived from an EMBL/GenBank/DDBJ whole genome shotgun (WGS) entry which is preliminary data.</text>
</comment>
<name>A0A147KDV2_THECS</name>
<proteinExistence type="predicted"/>
<reference evidence="2" key="1">
    <citation type="journal article" date="2017" name="Acta Aliment.">
        <title>Plant polysaccharide degrading enzyme system of Thermpbifida cellulosilytica TB100 revealed by de novo genome project data.</title>
        <authorList>
            <person name="Toth A."/>
            <person name="Baka E."/>
            <person name="Luzics S."/>
            <person name="Bata-Vidacs I."/>
            <person name="Nagy I."/>
            <person name="Balint B."/>
            <person name="Herceg R."/>
            <person name="Olasz F."/>
            <person name="Wilk T."/>
            <person name="Nagy T."/>
            <person name="Kriszt B."/>
            <person name="Nagy I."/>
            <person name="Kukolya J."/>
        </authorList>
    </citation>
    <scope>NUCLEOTIDE SEQUENCE [LARGE SCALE GENOMIC DNA]</scope>
    <source>
        <strain evidence="2">TB100</strain>
    </source>
</reference>
<evidence type="ECO:0000313" key="2">
    <source>
        <dbReference type="Proteomes" id="UP000074382"/>
    </source>
</evidence>
<organism evidence="1 2">
    <name type="scientific">Thermobifida cellulosilytica TB100</name>
    <dbReference type="NCBI Taxonomy" id="665004"/>
    <lineage>
        <taxon>Bacteria</taxon>
        <taxon>Bacillati</taxon>
        <taxon>Actinomycetota</taxon>
        <taxon>Actinomycetes</taxon>
        <taxon>Streptosporangiales</taxon>
        <taxon>Nocardiopsidaceae</taxon>
        <taxon>Thermobifida</taxon>
    </lineage>
</organism>